<dbReference type="RefSeq" id="WP_157843602.1">
    <property type="nucleotide sequence ID" value="NZ_CP136601.1"/>
</dbReference>
<evidence type="ECO:0000313" key="1">
    <source>
        <dbReference type="EMBL" id="WOH44239.1"/>
    </source>
</evidence>
<gene>
    <name evidence="1" type="ORF">RY846_03330</name>
</gene>
<dbReference type="Proteomes" id="UP001302613">
    <property type="component" value="Chromosome"/>
</dbReference>
<reference evidence="1 2" key="1">
    <citation type="submission" date="2023-10" db="EMBL/GenBank/DDBJ databases">
        <title>SFO-1, KPC-2, NDM-1 were first reported in Portuguese citrobacter collected clinically.</title>
        <authorList>
            <person name="Guo K."/>
        </authorList>
    </citation>
    <scope>NUCLEOTIDE SEQUENCE [LARGE SCALE GENOMIC DNA]</scope>
    <source>
        <strain evidence="1 2">L2724hy</strain>
    </source>
</reference>
<accession>A0ABZ0H308</accession>
<keyword evidence="2" id="KW-1185">Reference proteome</keyword>
<name>A0ABZ0H308_9ENTR</name>
<protein>
    <submittedName>
        <fullName evidence="1">Uncharacterized protein</fullName>
    </submittedName>
</protein>
<proteinExistence type="predicted"/>
<sequence length="90" mass="10469">MIQLVTVELDEHKKTVSYHKFIGLIQNIKFLSDTINKLDSSQTLTPDLFSELRQACTDDRRYSPTKIGVALPELREIQEKIKKAFNKKFD</sequence>
<organism evidence="1 2">
    <name type="scientific">Citrobacter portucalensis</name>
    <dbReference type="NCBI Taxonomy" id="1639133"/>
    <lineage>
        <taxon>Bacteria</taxon>
        <taxon>Pseudomonadati</taxon>
        <taxon>Pseudomonadota</taxon>
        <taxon>Gammaproteobacteria</taxon>
        <taxon>Enterobacterales</taxon>
        <taxon>Enterobacteriaceae</taxon>
        <taxon>Citrobacter</taxon>
        <taxon>Citrobacter freundii complex</taxon>
    </lineage>
</organism>
<dbReference type="EMBL" id="CP136601">
    <property type="protein sequence ID" value="WOH44239.1"/>
    <property type="molecule type" value="Genomic_DNA"/>
</dbReference>
<evidence type="ECO:0000313" key="2">
    <source>
        <dbReference type="Proteomes" id="UP001302613"/>
    </source>
</evidence>